<dbReference type="Proteomes" id="UP000188320">
    <property type="component" value="Unassembled WGS sequence"/>
</dbReference>
<keyword evidence="2" id="KW-1185">Reference proteome</keyword>
<name>A0A1R1PHR9_ZANCU</name>
<protein>
    <submittedName>
        <fullName evidence="1">Uncharacterized protein</fullName>
    </submittedName>
</protein>
<evidence type="ECO:0000313" key="1">
    <source>
        <dbReference type="EMBL" id="OMH80488.1"/>
    </source>
</evidence>
<dbReference type="AlphaFoldDB" id="A0A1R1PHR9"/>
<organism evidence="1 2">
    <name type="scientific">Zancudomyces culisetae</name>
    <name type="common">Gut fungus</name>
    <name type="synonym">Smittium culisetae</name>
    <dbReference type="NCBI Taxonomy" id="1213189"/>
    <lineage>
        <taxon>Eukaryota</taxon>
        <taxon>Fungi</taxon>
        <taxon>Fungi incertae sedis</taxon>
        <taxon>Zoopagomycota</taxon>
        <taxon>Kickxellomycotina</taxon>
        <taxon>Harpellomycetes</taxon>
        <taxon>Harpellales</taxon>
        <taxon>Legeriomycetaceae</taxon>
        <taxon>Zancudomyces</taxon>
    </lineage>
</organism>
<dbReference type="EMBL" id="LSSK01001171">
    <property type="protein sequence ID" value="OMH80488.1"/>
    <property type="molecule type" value="Genomic_DNA"/>
</dbReference>
<sequence>MILSGECRSATSIQKKLDMDNIVSA</sequence>
<proteinExistence type="predicted"/>
<gene>
    <name evidence="1" type="ORF">AX774_g6075</name>
</gene>
<reference evidence="2" key="1">
    <citation type="submission" date="2017-01" db="EMBL/GenBank/DDBJ databases">
        <authorList>
            <person name="Wang Y."/>
            <person name="White M."/>
            <person name="Kvist S."/>
            <person name="Moncalvo J.-M."/>
        </authorList>
    </citation>
    <scope>NUCLEOTIDE SEQUENCE [LARGE SCALE GENOMIC DNA]</scope>
    <source>
        <strain evidence="2">COL-18-3</strain>
    </source>
</reference>
<evidence type="ECO:0000313" key="2">
    <source>
        <dbReference type="Proteomes" id="UP000188320"/>
    </source>
</evidence>
<feature type="non-terminal residue" evidence="1">
    <location>
        <position position="25"/>
    </location>
</feature>
<comment type="caution">
    <text evidence="1">The sequence shown here is derived from an EMBL/GenBank/DDBJ whole genome shotgun (WGS) entry which is preliminary data.</text>
</comment>
<accession>A0A1R1PHR9</accession>